<evidence type="ECO:0000256" key="1">
    <source>
        <dbReference type="ARBA" id="ARBA00001420"/>
    </source>
</evidence>
<evidence type="ECO:0000256" key="3">
    <source>
        <dbReference type="ARBA" id="ARBA00012587"/>
    </source>
</evidence>
<comment type="similarity">
    <text evidence="2">Belongs to the transglycosylase Slt family.</text>
</comment>
<dbReference type="FunFam" id="1.10.530.10:FF:000004">
    <property type="entry name" value="Membrane-bound lytic murein transglycosylase D"/>
    <property type="match status" value="1"/>
</dbReference>
<dbReference type="PANTHER" id="PTHR33734">
    <property type="entry name" value="LYSM DOMAIN-CONTAINING GPI-ANCHORED PROTEIN 2"/>
    <property type="match status" value="1"/>
</dbReference>
<dbReference type="CDD" id="cd00118">
    <property type="entry name" value="LysM"/>
    <property type="match status" value="2"/>
</dbReference>
<dbReference type="CDD" id="cd16894">
    <property type="entry name" value="MltD-like"/>
    <property type="match status" value="1"/>
</dbReference>
<dbReference type="InterPro" id="IPR023346">
    <property type="entry name" value="Lysozyme-like_dom_sf"/>
</dbReference>
<evidence type="ECO:0000256" key="4">
    <source>
        <dbReference type="ARBA" id="ARBA00023239"/>
    </source>
</evidence>
<evidence type="ECO:0000256" key="6">
    <source>
        <dbReference type="SAM" id="SignalP"/>
    </source>
</evidence>
<keyword evidence="6" id="KW-0732">Signal</keyword>
<dbReference type="GO" id="GO:0000270">
    <property type="term" value="P:peptidoglycan metabolic process"/>
    <property type="evidence" value="ECO:0007669"/>
    <property type="project" value="InterPro"/>
</dbReference>
<gene>
    <name evidence="8" type="ORF">AYY17_06570</name>
</gene>
<feature type="domain" description="LysM" evidence="7">
    <location>
        <begin position="414"/>
        <end position="458"/>
    </location>
</feature>
<dbReference type="SUPFAM" id="SSF53955">
    <property type="entry name" value="Lysozyme-like"/>
    <property type="match status" value="1"/>
</dbReference>
<dbReference type="Proteomes" id="UP000092247">
    <property type="component" value="Unassembled WGS sequence"/>
</dbReference>
<feature type="domain" description="LysM" evidence="7">
    <location>
        <begin position="350"/>
        <end position="394"/>
    </location>
</feature>
<evidence type="ECO:0000313" key="9">
    <source>
        <dbReference type="Proteomes" id="UP000092247"/>
    </source>
</evidence>
<dbReference type="EMBL" id="LZEX01000023">
    <property type="protein sequence ID" value="OBU05987.1"/>
    <property type="molecule type" value="Genomic_DNA"/>
</dbReference>
<dbReference type="Gene3D" id="1.10.530.10">
    <property type="match status" value="1"/>
</dbReference>
<feature type="chain" id="PRO_5008609482" description="peptidoglycan lytic exotransglycosylase" evidence="6">
    <location>
        <begin position="21"/>
        <end position="465"/>
    </location>
</feature>
<dbReference type="GO" id="GO:0008932">
    <property type="term" value="F:lytic endotransglycosylase activity"/>
    <property type="evidence" value="ECO:0007669"/>
    <property type="project" value="TreeGrafter"/>
</dbReference>
<name>A0A1B8HAA0_9GAMM</name>
<sequence length="465" mass="51071">MKIKATLLAAAILLAGCQSTPPKTVQKSYQPSGNGFLLSAQQMEMAKASSVNPDDDIWGYIRDEMTMNIPDNDRVRAEERSYLSKKSYLHDVTLRAEPYMYWIIGKIDERNMPMELVLLPIVESAFNPHATSSAQAAGLWQIIPSTGKANGLSQNQWVDDRRDVAASTRAALDLLERLNGMFGGDWALTLAAYNSGEGRVLRAMEANAAAGKPTDYWSLSLPKETMDYVPRIFALSNVIRNSDRNGVNLPAPNSERALARVNIGQQISLDMAAQLLDMPVAKLKDYNPSLKRGVTSPAGPHYLMLPKTKVDQLMSALSDDAVLSDIRMAVAKNNQRSNQLSTPAGRVKASEYKVKSGDSLYAIASRHKMTVTELTKLNGLKTTSAIKPGRTLQVKGSPVVKPSKAATKNAMRLAKYKVRQGDSYYGIAQRHGVSLKELMSWNSKVKMKDLHPGVELTVYLAGKRS</sequence>
<organism evidence="8 9">
    <name type="scientific">Morganella psychrotolerans</name>
    <dbReference type="NCBI Taxonomy" id="368603"/>
    <lineage>
        <taxon>Bacteria</taxon>
        <taxon>Pseudomonadati</taxon>
        <taxon>Pseudomonadota</taxon>
        <taxon>Gammaproteobacteria</taxon>
        <taxon>Enterobacterales</taxon>
        <taxon>Morganellaceae</taxon>
        <taxon>Morganella</taxon>
    </lineage>
</organism>
<dbReference type="GO" id="GO:0071555">
    <property type="term" value="P:cell wall organization"/>
    <property type="evidence" value="ECO:0007669"/>
    <property type="project" value="UniProtKB-KW"/>
</dbReference>
<dbReference type="InterPro" id="IPR008258">
    <property type="entry name" value="Transglycosylase_SLT_dom_1"/>
</dbReference>
<evidence type="ECO:0000313" key="8">
    <source>
        <dbReference type="EMBL" id="OBU05987.1"/>
    </source>
</evidence>
<dbReference type="PROSITE" id="PS00922">
    <property type="entry name" value="TRANSGLYCOSYLASE"/>
    <property type="match status" value="1"/>
</dbReference>
<dbReference type="STRING" id="368603.AYY16_11805"/>
<evidence type="ECO:0000256" key="2">
    <source>
        <dbReference type="ARBA" id="ARBA00007734"/>
    </source>
</evidence>
<dbReference type="NCBIfam" id="NF008050">
    <property type="entry name" value="PRK10783.1"/>
    <property type="match status" value="1"/>
</dbReference>
<keyword evidence="4" id="KW-0456">Lyase</keyword>
<reference evidence="8 9" key="1">
    <citation type="submission" date="2016-06" db="EMBL/GenBank/DDBJ databases">
        <authorList>
            <person name="Kjaerup R.B."/>
            <person name="Dalgaard T.S."/>
            <person name="Juul-Madsen H.R."/>
        </authorList>
    </citation>
    <scope>NUCLEOTIDE SEQUENCE [LARGE SCALE GENOMIC DNA]</scope>
    <source>
        <strain evidence="8 9">GCSL-Mp3</strain>
    </source>
</reference>
<dbReference type="RefSeq" id="WP_067424493.1">
    <property type="nucleotide sequence ID" value="NZ_LZEX01000023.1"/>
</dbReference>
<dbReference type="PROSITE" id="PS51257">
    <property type="entry name" value="PROKAR_LIPOPROTEIN"/>
    <property type="match status" value="1"/>
</dbReference>
<dbReference type="Pfam" id="PF01464">
    <property type="entry name" value="SLT"/>
    <property type="match status" value="1"/>
</dbReference>
<dbReference type="InterPro" id="IPR036779">
    <property type="entry name" value="LysM_dom_sf"/>
</dbReference>
<comment type="catalytic activity">
    <reaction evidence="1">
        <text>Exolytic cleavage of the (1-&gt;4)-beta-glycosidic linkage between N-acetylmuramic acid (MurNAc) and N-acetylglucosamine (GlcNAc) residues in peptidoglycan, from either the reducing or the non-reducing ends of the peptidoglycan chains, with concomitant formation of a 1,6-anhydrobond in the MurNAc residue.</text>
        <dbReference type="EC" id="4.2.2.n1"/>
    </reaction>
</comment>
<dbReference type="Pfam" id="PF01476">
    <property type="entry name" value="LysM"/>
    <property type="match status" value="2"/>
</dbReference>
<feature type="signal peptide" evidence="6">
    <location>
        <begin position="1"/>
        <end position="20"/>
    </location>
</feature>
<dbReference type="InterPro" id="IPR018392">
    <property type="entry name" value="LysM"/>
</dbReference>
<accession>A0A1B8HAA0</accession>
<dbReference type="Gene3D" id="3.10.350.10">
    <property type="entry name" value="LysM domain"/>
    <property type="match status" value="2"/>
</dbReference>
<dbReference type="SMART" id="SM00257">
    <property type="entry name" value="LysM"/>
    <property type="match status" value="2"/>
</dbReference>
<dbReference type="InterPro" id="IPR000189">
    <property type="entry name" value="Transglyc_AS"/>
</dbReference>
<dbReference type="PANTHER" id="PTHR33734:SF22">
    <property type="entry name" value="MEMBRANE-BOUND LYTIC MUREIN TRANSGLYCOSYLASE D"/>
    <property type="match status" value="1"/>
</dbReference>
<evidence type="ECO:0000259" key="7">
    <source>
        <dbReference type="PROSITE" id="PS51782"/>
    </source>
</evidence>
<dbReference type="GO" id="GO:0016020">
    <property type="term" value="C:membrane"/>
    <property type="evidence" value="ECO:0007669"/>
    <property type="project" value="InterPro"/>
</dbReference>
<evidence type="ECO:0000256" key="5">
    <source>
        <dbReference type="ARBA" id="ARBA00023316"/>
    </source>
</evidence>
<proteinExistence type="inferred from homology"/>
<dbReference type="AlphaFoldDB" id="A0A1B8HAA0"/>
<keyword evidence="5" id="KW-0961">Cell wall biogenesis/degradation</keyword>
<dbReference type="PROSITE" id="PS51782">
    <property type="entry name" value="LYSM"/>
    <property type="match status" value="2"/>
</dbReference>
<comment type="caution">
    <text evidence="8">The sequence shown here is derived from an EMBL/GenBank/DDBJ whole genome shotgun (WGS) entry which is preliminary data.</text>
</comment>
<dbReference type="EC" id="4.2.2.n1" evidence="3"/>
<protein>
    <recommendedName>
        <fullName evidence="3">peptidoglycan lytic exotransglycosylase</fullName>
        <ecNumber evidence="3">4.2.2.n1</ecNumber>
    </recommendedName>
</protein>
<dbReference type="SUPFAM" id="SSF54106">
    <property type="entry name" value="LysM domain"/>
    <property type="match status" value="2"/>
</dbReference>